<accession>R7S0R4</accession>
<protein>
    <submittedName>
        <fullName evidence="1">Uncharacterized protein</fullName>
    </submittedName>
</protein>
<dbReference type="AlphaFoldDB" id="R7S0R4"/>
<evidence type="ECO:0000313" key="1">
    <source>
        <dbReference type="EMBL" id="EIN03798.1"/>
    </source>
</evidence>
<feature type="non-terminal residue" evidence="1">
    <location>
        <position position="1"/>
    </location>
</feature>
<name>R7S0R4_PUNST</name>
<dbReference type="OMA" id="MAIENEC"/>
<gene>
    <name evidence="1" type="ORF">PUNSTDRAFT_35641</name>
</gene>
<dbReference type="HOGENOM" id="CLU_055157_0_0_1"/>
<sequence length="159" mass="18080">LDVDDPIWQDAGLLEDESASPPWLTNDKVQSGIRAMLESDRCKEELARISRERGIMQNWLREEWAAVDMAQTSKGEYLCPGMLHQLQVRREELLQLAVIWRRRVSHISSNELPSDAWGPTDAEMAAGIHVEYTESTADQFLPREGILSSENSDDEDPDD</sequence>
<dbReference type="GeneID" id="18882261"/>
<evidence type="ECO:0000313" key="2">
    <source>
        <dbReference type="Proteomes" id="UP000054196"/>
    </source>
</evidence>
<dbReference type="RefSeq" id="XP_007389083.1">
    <property type="nucleotide sequence ID" value="XM_007389021.1"/>
</dbReference>
<feature type="non-terminal residue" evidence="1">
    <location>
        <position position="159"/>
    </location>
</feature>
<reference evidence="2" key="1">
    <citation type="journal article" date="2012" name="Science">
        <title>The Paleozoic origin of enzymatic lignin decomposition reconstructed from 31 fungal genomes.</title>
        <authorList>
            <person name="Floudas D."/>
            <person name="Binder M."/>
            <person name="Riley R."/>
            <person name="Barry K."/>
            <person name="Blanchette R.A."/>
            <person name="Henrissat B."/>
            <person name="Martinez A.T."/>
            <person name="Otillar R."/>
            <person name="Spatafora J.W."/>
            <person name="Yadav J.S."/>
            <person name="Aerts A."/>
            <person name="Benoit I."/>
            <person name="Boyd A."/>
            <person name="Carlson A."/>
            <person name="Copeland A."/>
            <person name="Coutinho P.M."/>
            <person name="de Vries R.P."/>
            <person name="Ferreira P."/>
            <person name="Findley K."/>
            <person name="Foster B."/>
            <person name="Gaskell J."/>
            <person name="Glotzer D."/>
            <person name="Gorecki P."/>
            <person name="Heitman J."/>
            <person name="Hesse C."/>
            <person name="Hori C."/>
            <person name="Igarashi K."/>
            <person name="Jurgens J.A."/>
            <person name="Kallen N."/>
            <person name="Kersten P."/>
            <person name="Kohler A."/>
            <person name="Kuees U."/>
            <person name="Kumar T.K.A."/>
            <person name="Kuo A."/>
            <person name="LaButti K."/>
            <person name="Larrondo L.F."/>
            <person name="Lindquist E."/>
            <person name="Ling A."/>
            <person name="Lombard V."/>
            <person name="Lucas S."/>
            <person name="Lundell T."/>
            <person name="Martin R."/>
            <person name="McLaughlin D.J."/>
            <person name="Morgenstern I."/>
            <person name="Morin E."/>
            <person name="Murat C."/>
            <person name="Nagy L.G."/>
            <person name="Nolan M."/>
            <person name="Ohm R.A."/>
            <person name="Patyshakuliyeva A."/>
            <person name="Rokas A."/>
            <person name="Ruiz-Duenas F.J."/>
            <person name="Sabat G."/>
            <person name="Salamov A."/>
            <person name="Samejima M."/>
            <person name="Schmutz J."/>
            <person name="Slot J.C."/>
            <person name="St John F."/>
            <person name="Stenlid J."/>
            <person name="Sun H."/>
            <person name="Sun S."/>
            <person name="Syed K."/>
            <person name="Tsang A."/>
            <person name="Wiebenga A."/>
            <person name="Young D."/>
            <person name="Pisabarro A."/>
            <person name="Eastwood D.C."/>
            <person name="Martin F."/>
            <person name="Cullen D."/>
            <person name="Grigoriev I.V."/>
            <person name="Hibbett D.S."/>
        </authorList>
    </citation>
    <scope>NUCLEOTIDE SEQUENCE [LARGE SCALE GENOMIC DNA]</scope>
    <source>
        <strain evidence="2">HHB-11173 SS5</strain>
    </source>
</reference>
<dbReference type="Proteomes" id="UP000054196">
    <property type="component" value="Unassembled WGS sequence"/>
</dbReference>
<proteinExistence type="predicted"/>
<organism evidence="1 2">
    <name type="scientific">Punctularia strigosozonata (strain HHB-11173)</name>
    <name type="common">White-rot fungus</name>
    <dbReference type="NCBI Taxonomy" id="741275"/>
    <lineage>
        <taxon>Eukaryota</taxon>
        <taxon>Fungi</taxon>
        <taxon>Dikarya</taxon>
        <taxon>Basidiomycota</taxon>
        <taxon>Agaricomycotina</taxon>
        <taxon>Agaricomycetes</taxon>
        <taxon>Corticiales</taxon>
        <taxon>Punctulariaceae</taxon>
        <taxon>Punctularia</taxon>
    </lineage>
</organism>
<dbReference type="KEGG" id="psq:PUNSTDRAFT_35641"/>
<dbReference type="OrthoDB" id="2976829at2759"/>
<keyword evidence="2" id="KW-1185">Reference proteome</keyword>
<dbReference type="EMBL" id="JH687559">
    <property type="protein sequence ID" value="EIN03798.1"/>
    <property type="molecule type" value="Genomic_DNA"/>
</dbReference>